<proteinExistence type="predicted"/>
<reference evidence="2" key="1">
    <citation type="submission" date="2022-11" db="UniProtKB">
        <authorList>
            <consortium name="WormBaseParasite"/>
        </authorList>
    </citation>
    <scope>IDENTIFICATION</scope>
</reference>
<accession>A0AC35FJY0</accession>
<name>A0AC35FJY0_9BILA</name>
<evidence type="ECO:0000313" key="1">
    <source>
        <dbReference type="Proteomes" id="UP000887580"/>
    </source>
</evidence>
<sequence>MDERKKRMIAFFSTFSFYNLKLSYETELATQLSGICSRYTAAEDIAGCHKLISFEGFAQIVQDTSVDPNFGINAVCSGYCQ</sequence>
<dbReference type="WBParaSite" id="PS1159_v2.g18291.t1">
    <property type="protein sequence ID" value="PS1159_v2.g18291.t1"/>
    <property type="gene ID" value="PS1159_v2.g18291"/>
</dbReference>
<organism evidence="1 2">
    <name type="scientific">Panagrolaimus sp. PS1159</name>
    <dbReference type="NCBI Taxonomy" id="55785"/>
    <lineage>
        <taxon>Eukaryota</taxon>
        <taxon>Metazoa</taxon>
        <taxon>Ecdysozoa</taxon>
        <taxon>Nematoda</taxon>
        <taxon>Chromadorea</taxon>
        <taxon>Rhabditida</taxon>
        <taxon>Tylenchina</taxon>
        <taxon>Panagrolaimomorpha</taxon>
        <taxon>Panagrolaimoidea</taxon>
        <taxon>Panagrolaimidae</taxon>
        <taxon>Panagrolaimus</taxon>
    </lineage>
</organism>
<protein>
    <submittedName>
        <fullName evidence="2">Uncharacterized protein</fullName>
    </submittedName>
</protein>
<evidence type="ECO:0000313" key="2">
    <source>
        <dbReference type="WBParaSite" id="PS1159_v2.g18291.t1"/>
    </source>
</evidence>
<dbReference type="Proteomes" id="UP000887580">
    <property type="component" value="Unplaced"/>
</dbReference>